<dbReference type="AlphaFoldDB" id="R6UZ88"/>
<evidence type="ECO:0000313" key="2">
    <source>
        <dbReference type="EMBL" id="CDC75882.1"/>
    </source>
</evidence>
<keyword evidence="1" id="KW-1133">Transmembrane helix</keyword>
<evidence type="ECO:0000313" key="3">
    <source>
        <dbReference type="Proteomes" id="UP000017938"/>
    </source>
</evidence>
<feature type="transmembrane region" description="Helical" evidence="1">
    <location>
        <begin position="48"/>
        <end position="69"/>
    </location>
</feature>
<dbReference type="EMBL" id="CBFW010000325">
    <property type="protein sequence ID" value="CDC75882.1"/>
    <property type="molecule type" value="Genomic_DNA"/>
</dbReference>
<gene>
    <name evidence="2" type="ORF">BN580_01993</name>
</gene>
<feature type="transmembrane region" description="Helical" evidence="1">
    <location>
        <begin position="81"/>
        <end position="99"/>
    </location>
</feature>
<organism evidence="2 3">
    <name type="scientific">Candidatus Colimorpha enterica</name>
    <dbReference type="NCBI Taxonomy" id="3083063"/>
    <lineage>
        <taxon>Bacteria</taxon>
        <taxon>Pseudomonadati</taxon>
        <taxon>Bacteroidota</taxon>
        <taxon>Bacteroidia</taxon>
        <taxon>Bacteroidales</taxon>
        <taxon>Candidatus Colimorpha</taxon>
    </lineage>
</organism>
<reference evidence="2" key="1">
    <citation type="submission" date="2012-11" db="EMBL/GenBank/DDBJ databases">
        <title>Dependencies among metagenomic species, viruses, plasmids and units of genetic variation.</title>
        <authorList>
            <person name="Nielsen H.B."/>
            <person name="Almeida M."/>
            <person name="Juncker A.S."/>
            <person name="Rasmussen S."/>
            <person name="Li J."/>
            <person name="Sunagawa S."/>
            <person name="Plichta D."/>
            <person name="Gautier L."/>
            <person name="Le Chatelier E."/>
            <person name="Peletier E."/>
            <person name="Bonde I."/>
            <person name="Nielsen T."/>
            <person name="Manichanh C."/>
            <person name="Arumugam M."/>
            <person name="Batto J."/>
            <person name="Santos M.B.Q.D."/>
            <person name="Blom N."/>
            <person name="Borruel N."/>
            <person name="Burgdorf K.S."/>
            <person name="Boumezbeur F."/>
            <person name="Casellas F."/>
            <person name="Dore J."/>
            <person name="Guarner F."/>
            <person name="Hansen T."/>
            <person name="Hildebrand F."/>
            <person name="Kaas R.S."/>
            <person name="Kennedy S."/>
            <person name="Kristiansen K."/>
            <person name="Kultima J.R."/>
            <person name="Leonard P."/>
            <person name="Levenez F."/>
            <person name="Lund O."/>
            <person name="Moumen B."/>
            <person name="Le Paslier D."/>
            <person name="Pons N."/>
            <person name="Pedersen O."/>
            <person name="Prifti E."/>
            <person name="Qin J."/>
            <person name="Raes J."/>
            <person name="Tap J."/>
            <person name="Tims S."/>
            <person name="Ussery D.W."/>
            <person name="Yamada T."/>
            <person name="MetaHit consortium"/>
            <person name="Renault P."/>
            <person name="Sicheritz-Ponten T."/>
            <person name="Bork P."/>
            <person name="Wang J."/>
            <person name="Brunak S."/>
            <person name="Ehrlich S.D."/>
        </authorList>
    </citation>
    <scope>NUCLEOTIDE SEQUENCE [LARGE SCALE GENOMIC DNA]</scope>
</reference>
<feature type="transmembrane region" description="Helical" evidence="1">
    <location>
        <begin position="119"/>
        <end position="137"/>
    </location>
</feature>
<comment type="caution">
    <text evidence="2">The sequence shown here is derived from an EMBL/GenBank/DDBJ whole genome shotgun (WGS) entry which is preliminary data.</text>
</comment>
<evidence type="ECO:0000256" key="1">
    <source>
        <dbReference type="SAM" id="Phobius"/>
    </source>
</evidence>
<name>R6UZ88_9BACT</name>
<keyword evidence="1" id="KW-0472">Membrane</keyword>
<keyword evidence="1" id="KW-0812">Transmembrane</keyword>
<accession>R6UZ88</accession>
<feature type="transmembrane region" description="Helical" evidence="1">
    <location>
        <begin position="12"/>
        <end position="36"/>
    </location>
</feature>
<dbReference type="Proteomes" id="UP000017938">
    <property type="component" value="Unassembled WGS sequence"/>
</dbReference>
<protein>
    <submittedName>
        <fullName evidence="2">Uncharacterized protein</fullName>
    </submittedName>
</protein>
<sequence length="148" mass="16155">MSIGKPSSGTAAAVFSGISAAVLSFMLPVSLIITVFGQFGDRRMADILMFPMIILSVASSAFIDVHFYLKYPAKTAYPISYYAACMILCIVSFSFASGFDFTPLYGVEADAASALFRSFSLRICAANAFSLLLRIGFEFLRYTRNTRV</sequence>
<proteinExistence type="predicted"/>